<dbReference type="GO" id="GO:0003677">
    <property type="term" value="F:DNA binding"/>
    <property type="evidence" value="ECO:0007669"/>
    <property type="project" value="InterPro"/>
</dbReference>
<evidence type="ECO:0000256" key="11">
    <source>
        <dbReference type="RuleBase" id="RU364063"/>
    </source>
</evidence>
<dbReference type="OrthoDB" id="9810148at2"/>
<keyword evidence="8 11" id="KW-0067">ATP-binding</keyword>
<dbReference type="NCBIfam" id="NF004046">
    <property type="entry name" value="PRK05563.1"/>
    <property type="match status" value="1"/>
</dbReference>
<dbReference type="InterPro" id="IPR003593">
    <property type="entry name" value="AAA+_ATPase"/>
</dbReference>
<comment type="catalytic activity">
    <reaction evidence="10 11">
        <text>DNA(n) + a 2'-deoxyribonucleoside 5'-triphosphate = DNA(n+1) + diphosphate</text>
        <dbReference type="Rhea" id="RHEA:22508"/>
        <dbReference type="Rhea" id="RHEA-COMP:17339"/>
        <dbReference type="Rhea" id="RHEA-COMP:17340"/>
        <dbReference type="ChEBI" id="CHEBI:33019"/>
        <dbReference type="ChEBI" id="CHEBI:61560"/>
        <dbReference type="ChEBI" id="CHEBI:173112"/>
        <dbReference type="EC" id="2.7.7.7"/>
    </reaction>
</comment>
<dbReference type="CDD" id="cd00009">
    <property type="entry name" value="AAA"/>
    <property type="match status" value="1"/>
</dbReference>
<dbReference type="Proteomes" id="UP000199415">
    <property type="component" value="Unassembled WGS sequence"/>
</dbReference>
<keyword evidence="7" id="KW-0862">Zinc</keyword>
<dbReference type="GO" id="GO:0009360">
    <property type="term" value="C:DNA polymerase III complex"/>
    <property type="evidence" value="ECO:0007669"/>
    <property type="project" value="InterPro"/>
</dbReference>
<dbReference type="AlphaFoldDB" id="A0A1G7V6I1"/>
<dbReference type="PANTHER" id="PTHR11669">
    <property type="entry name" value="REPLICATION FACTOR C / DNA POLYMERASE III GAMMA-TAU SUBUNIT"/>
    <property type="match status" value="1"/>
</dbReference>
<evidence type="ECO:0000256" key="2">
    <source>
        <dbReference type="ARBA" id="ARBA00022679"/>
    </source>
</evidence>
<dbReference type="Gene3D" id="3.40.50.300">
    <property type="entry name" value="P-loop containing nucleotide triphosphate hydrolases"/>
    <property type="match status" value="1"/>
</dbReference>
<keyword evidence="15" id="KW-1185">Reference proteome</keyword>
<dbReference type="PANTHER" id="PTHR11669:SF0">
    <property type="entry name" value="PROTEIN STICHEL-LIKE 2"/>
    <property type="match status" value="1"/>
</dbReference>
<feature type="region of interest" description="Disordered" evidence="12">
    <location>
        <begin position="399"/>
        <end position="477"/>
    </location>
</feature>
<dbReference type="EMBL" id="FNCE01000022">
    <property type="protein sequence ID" value="SDG55374.1"/>
    <property type="molecule type" value="Genomic_DNA"/>
</dbReference>
<evidence type="ECO:0000256" key="5">
    <source>
        <dbReference type="ARBA" id="ARBA00022723"/>
    </source>
</evidence>
<dbReference type="NCBIfam" id="TIGR02397">
    <property type="entry name" value="dnaX_nterm"/>
    <property type="match status" value="1"/>
</dbReference>
<dbReference type="InterPro" id="IPR022107">
    <property type="entry name" value="DNA_pol_III_gamma/tau_C"/>
</dbReference>
<dbReference type="SUPFAM" id="SSF48019">
    <property type="entry name" value="post-AAA+ oligomerization domain-like"/>
    <property type="match status" value="1"/>
</dbReference>
<proteinExistence type="inferred from homology"/>
<name>A0A1G7V6I1_9PROT</name>
<dbReference type="GO" id="GO:0005524">
    <property type="term" value="F:ATP binding"/>
    <property type="evidence" value="ECO:0007669"/>
    <property type="project" value="UniProtKB-KW"/>
</dbReference>
<evidence type="ECO:0000256" key="4">
    <source>
        <dbReference type="ARBA" id="ARBA00022705"/>
    </source>
</evidence>
<reference evidence="14 15" key="1">
    <citation type="submission" date="2016-10" db="EMBL/GenBank/DDBJ databases">
        <authorList>
            <person name="de Groot N.N."/>
        </authorList>
    </citation>
    <scope>NUCLEOTIDE SEQUENCE [LARGE SCALE GENOMIC DNA]</scope>
    <source>
        <strain evidence="14 15">DSM 25584</strain>
    </source>
</reference>
<evidence type="ECO:0000256" key="9">
    <source>
        <dbReference type="ARBA" id="ARBA00022932"/>
    </source>
</evidence>
<dbReference type="FunFam" id="3.40.50.300:FF:000014">
    <property type="entry name" value="DNA polymerase III subunit gamma/tau"/>
    <property type="match status" value="1"/>
</dbReference>
<evidence type="ECO:0000313" key="14">
    <source>
        <dbReference type="EMBL" id="SDG55374.1"/>
    </source>
</evidence>
<feature type="domain" description="AAA+ ATPase" evidence="13">
    <location>
        <begin position="62"/>
        <end position="209"/>
    </location>
</feature>
<dbReference type="Pfam" id="PF12169">
    <property type="entry name" value="DNA_pol3_gamma3"/>
    <property type="match status" value="1"/>
</dbReference>
<dbReference type="Gene3D" id="1.10.8.60">
    <property type="match status" value="1"/>
</dbReference>
<dbReference type="FunFam" id="1.20.272.10:FF:000003">
    <property type="entry name" value="DNA polymerase III subunit gamma/tau"/>
    <property type="match status" value="1"/>
</dbReference>
<dbReference type="CDD" id="cd18137">
    <property type="entry name" value="HLD_clamp_pol_III_gamma_tau"/>
    <property type="match status" value="1"/>
</dbReference>
<accession>A0A1G7V6I1</accession>
<comment type="function">
    <text evidence="11">DNA polymerase III is a complex, multichain enzyme responsible for most of the replicative synthesis in bacteria. This DNA polymerase also exhibits 3' to 5' exonuclease activity.</text>
</comment>
<keyword evidence="2 11" id="KW-0808">Transferase</keyword>
<organism evidence="14 15">
    <name type="scientific">Limimonas halophila</name>
    <dbReference type="NCBI Taxonomy" id="1082479"/>
    <lineage>
        <taxon>Bacteria</taxon>
        <taxon>Pseudomonadati</taxon>
        <taxon>Pseudomonadota</taxon>
        <taxon>Alphaproteobacteria</taxon>
        <taxon>Rhodospirillales</taxon>
        <taxon>Rhodovibrionaceae</taxon>
        <taxon>Limimonas</taxon>
    </lineage>
</organism>
<dbReference type="GO" id="GO:0046872">
    <property type="term" value="F:metal ion binding"/>
    <property type="evidence" value="ECO:0007669"/>
    <property type="project" value="UniProtKB-KW"/>
</dbReference>
<dbReference type="Pfam" id="PF13177">
    <property type="entry name" value="DNA_pol3_delta2"/>
    <property type="match status" value="1"/>
</dbReference>
<sequence>MSPEGGEDGPGGQAGGPADTGPASATPYRVLARRYRPARFRDLIGQDALIRTLTNALEQGRMPQAFVMTGVRGTGKTTTARIIARALTCIGPDGTGGPTPDPCGVCTHCTAIAEDRHLDVIEMDAASRTGVDDIRDIIDGVSYRPVSARRKIYIVDEVHMLSRQAFNALLKTLEEPPEHITFVFATTEIRRVPVTVLSRCMRFDLRRVEHETMAGHLRWIAERESIDAEEEALAMMARAADGSVRDALSLMDQAVALEGDRITAEQVKQMLGLSDRTRIYDLYDAVLAGRAGEALDILAAMYAAGADPATLLQDMLEVTHTLTRLQVAGDAEVMAGLPETERTRGRQMADALTTPQLTRNWQILLKGLQETQAAPEPRQAAEMVLIRLMYAAELPPPGELVKQLRGQGSSGGQPAASSAPAGQPMPSAHGGPTAHGGPSVHASEGMRAIAGGGHTGGAPEASASDQPEPHGERGPEPASLQEIVQLCYQHREARLAAELRRTARPVRVAPGKVEVSPTEEAPSDLAGRLTRCLNAWTGRNWLVTLTDEPGDPTLQEQERQAEEAQRQEILHHPTVRRILETFPGAELVAHRQRGDGGPDDDSQGDGSR</sequence>
<evidence type="ECO:0000256" key="1">
    <source>
        <dbReference type="ARBA" id="ARBA00006360"/>
    </source>
</evidence>
<feature type="compositionally biased region" description="Acidic residues" evidence="12">
    <location>
        <begin position="597"/>
        <end position="608"/>
    </location>
</feature>
<dbReference type="InterPro" id="IPR045085">
    <property type="entry name" value="HLD_clamp_pol_III_gamma_tau"/>
</dbReference>
<dbReference type="SUPFAM" id="SSF52540">
    <property type="entry name" value="P-loop containing nucleoside triphosphate hydrolases"/>
    <property type="match status" value="1"/>
</dbReference>
<keyword evidence="3 11" id="KW-0548">Nucleotidyltransferase</keyword>
<keyword evidence="4 11" id="KW-0235">DNA replication</keyword>
<dbReference type="NCBIfam" id="NF006585">
    <property type="entry name" value="PRK09111.1"/>
    <property type="match status" value="1"/>
</dbReference>
<dbReference type="STRING" id="1082479.SAMN05216241_1227"/>
<feature type="compositionally biased region" description="Low complexity" evidence="12">
    <location>
        <begin position="412"/>
        <end position="428"/>
    </location>
</feature>
<gene>
    <name evidence="11" type="primary">dnaX</name>
    <name evidence="14" type="ORF">SAMN05216241_1227</name>
</gene>
<feature type="region of interest" description="Disordered" evidence="12">
    <location>
        <begin position="583"/>
        <end position="608"/>
    </location>
</feature>
<evidence type="ECO:0000256" key="6">
    <source>
        <dbReference type="ARBA" id="ARBA00022741"/>
    </source>
</evidence>
<dbReference type="EC" id="2.7.7.7" evidence="11"/>
<evidence type="ECO:0000256" key="3">
    <source>
        <dbReference type="ARBA" id="ARBA00022695"/>
    </source>
</evidence>
<dbReference type="Pfam" id="PF12362">
    <property type="entry name" value="DUF3646"/>
    <property type="match status" value="1"/>
</dbReference>
<protein>
    <recommendedName>
        <fullName evidence="11">DNA polymerase III subunit gamma/tau</fullName>
        <ecNumber evidence="11">2.7.7.7</ecNumber>
    </recommendedName>
</protein>
<keyword evidence="5" id="KW-0479">Metal-binding</keyword>
<dbReference type="InterPro" id="IPR008921">
    <property type="entry name" value="DNA_pol3_clamp-load_cplx_C"/>
</dbReference>
<dbReference type="GO" id="GO:0003887">
    <property type="term" value="F:DNA-directed DNA polymerase activity"/>
    <property type="evidence" value="ECO:0007669"/>
    <property type="project" value="UniProtKB-KW"/>
</dbReference>
<comment type="similarity">
    <text evidence="1 11">Belongs to the DnaX/STICHEL family.</text>
</comment>
<evidence type="ECO:0000256" key="10">
    <source>
        <dbReference type="ARBA" id="ARBA00049244"/>
    </source>
</evidence>
<evidence type="ECO:0000256" key="8">
    <source>
        <dbReference type="ARBA" id="ARBA00022840"/>
    </source>
</evidence>
<dbReference type="Gene3D" id="1.20.272.10">
    <property type="match status" value="1"/>
</dbReference>
<dbReference type="InterPro" id="IPR027417">
    <property type="entry name" value="P-loop_NTPase"/>
</dbReference>
<keyword evidence="6 11" id="KW-0547">Nucleotide-binding</keyword>
<evidence type="ECO:0000256" key="7">
    <source>
        <dbReference type="ARBA" id="ARBA00022833"/>
    </source>
</evidence>
<keyword evidence="9 11" id="KW-0239">DNA-directed DNA polymerase</keyword>
<dbReference type="InterPro" id="IPR022754">
    <property type="entry name" value="DNA_pol_III_gamma-3"/>
</dbReference>
<dbReference type="InterPro" id="IPR012763">
    <property type="entry name" value="DNA_pol_III_sug/sutau_N"/>
</dbReference>
<dbReference type="SMART" id="SM00382">
    <property type="entry name" value="AAA"/>
    <property type="match status" value="1"/>
</dbReference>
<feature type="region of interest" description="Disordered" evidence="12">
    <location>
        <begin position="1"/>
        <end position="25"/>
    </location>
</feature>
<dbReference type="RefSeq" id="WP_090022577.1">
    <property type="nucleotide sequence ID" value="NZ_FNCE01000022.1"/>
</dbReference>
<dbReference type="GO" id="GO:0006261">
    <property type="term" value="P:DNA-templated DNA replication"/>
    <property type="evidence" value="ECO:0007669"/>
    <property type="project" value="TreeGrafter"/>
</dbReference>
<dbReference type="InterPro" id="IPR050238">
    <property type="entry name" value="DNA_Rep/Repair_Clamp_Loader"/>
</dbReference>
<evidence type="ECO:0000256" key="12">
    <source>
        <dbReference type="SAM" id="MobiDB-lite"/>
    </source>
</evidence>
<comment type="subunit">
    <text evidence="11">DNA polymerase III contains a core (composed of alpha, epsilon and theta chains) that associates with a tau subunit. This core dimerizes to form the POLIII' complex. PolIII' associates with the gamma complex (composed of gamma, delta, delta', psi and chi chains) and with the beta chain to form the complete DNA polymerase III complex.</text>
</comment>
<evidence type="ECO:0000259" key="13">
    <source>
        <dbReference type="SMART" id="SM00382"/>
    </source>
</evidence>
<evidence type="ECO:0000313" key="15">
    <source>
        <dbReference type="Proteomes" id="UP000199415"/>
    </source>
</evidence>
<dbReference type="FunFam" id="1.10.8.60:FF:000013">
    <property type="entry name" value="DNA polymerase III subunit gamma/tau"/>
    <property type="match status" value="1"/>
</dbReference>
<dbReference type="Pfam" id="PF22608">
    <property type="entry name" value="DNAX_ATPase_lid"/>
    <property type="match status" value="1"/>
</dbReference>